<dbReference type="FunCoup" id="D8SCA9">
    <property type="interactions" value="3423"/>
</dbReference>
<dbReference type="GO" id="GO:0070531">
    <property type="term" value="C:BRCA1-A complex"/>
    <property type="evidence" value="ECO:0000318"/>
    <property type="project" value="GO_Central"/>
</dbReference>
<dbReference type="InterPro" id="IPR010358">
    <property type="entry name" value="BRE"/>
</dbReference>
<keyword evidence="9" id="KW-0498">Mitosis</keyword>
<evidence type="ECO:0000313" key="19">
    <source>
        <dbReference type="Proteomes" id="UP000001514"/>
    </source>
</evidence>
<evidence type="ECO:0000256" key="10">
    <source>
        <dbReference type="ARBA" id="ARBA00022786"/>
    </source>
</evidence>
<evidence type="ECO:0000256" key="16">
    <source>
        <dbReference type="ARBA" id="ARBA00032491"/>
    </source>
</evidence>
<evidence type="ECO:0000256" key="13">
    <source>
        <dbReference type="ARBA" id="ARBA00023242"/>
    </source>
</evidence>
<dbReference type="Gramene" id="EFJ17826">
    <property type="protein sequence ID" value="EFJ17826"/>
    <property type="gene ID" value="SELMODRAFT_178578"/>
</dbReference>
<evidence type="ECO:0000256" key="11">
    <source>
        <dbReference type="ARBA" id="ARBA00022853"/>
    </source>
</evidence>
<dbReference type="GO" id="GO:0006302">
    <property type="term" value="P:double-strand break repair"/>
    <property type="evidence" value="ECO:0000318"/>
    <property type="project" value="GO_Central"/>
</dbReference>
<keyword evidence="14" id="KW-0131">Cell cycle</keyword>
<evidence type="ECO:0000256" key="6">
    <source>
        <dbReference type="ARBA" id="ARBA00022703"/>
    </source>
</evidence>
<dbReference type="eggNOG" id="ENOG502QUU0">
    <property type="taxonomic scope" value="Eukaryota"/>
</dbReference>
<comment type="subcellular location">
    <subcellularLocation>
        <location evidence="2">Cytoplasm</location>
    </subcellularLocation>
    <subcellularLocation>
        <location evidence="1">Nucleus</location>
    </subcellularLocation>
</comment>
<dbReference type="KEGG" id="smo:SELMODRAFT_178578"/>
<gene>
    <name evidence="18" type="ORF">SELMODRAFT_178578</name>
</gene>
<dbReference type="InParanoid" id="D8SCA9"/>
<keyword evidence="10" id="KW-0833">Ubl conjugation pathway</keyword>
<protein>
    <recommendedName>
        <fullName evidence="3">BRISC and BRCA1-A complex member 2</fullName>
    </recommendedName>
    <alternativeName>
        <fullName evidence="16">BRCA1-A complex subunit BRE</fullName>
    </alternativeName>
    <alternativeName>
        <fullName evidence="17">BRCA1/BRCA2-containing complex subunit 45</fullName>
    </alternativeName>
</protein>
<keyword evidence="6" id="KW-0053">Apoptosis</keyword>
<dbReference type="OrthoDB" id="538811at2759"/>
<dbReference type="OMA" id="AGSTWRH"/>
<evidence type="ECO:0000256" key="17">
    <source>
        <dbReference type="ARBA" id="ARBA00032630"/>
    </source>
</evidence>
<evidence type="ECO:0000256" key="4">
    <source>
        <dbReference type="ARBA" id="ARBA00022490"/>
    </source>
</evidence>
<evidence type="ECO:0000256" key="9">
    <source>
        <dbReference type="ARBA" id="ARBA00022776"/>
    </source>
</evidence>
<keyword evidence="13" id="KW-0539">Nucleus</keyword>
<dbReference type="GO" id="GO:0005737">
    <property type="term" value="C:cytoplasm"/>
    <property type="evidence" value="ECO:0007669"/>
    <property type="project" value="UniProtKB-SubCell"/>
</dbReference>
<evidence type="ECO:0000256" key="1">
    <source>
        <dbReference type="ARBA" id="ARBA00004123"/>
    </source>
</evidence>
<dbReference type="PANTHER" id="PTHR15189:SF7">
    <property type="entry name" value="BRISC AND BRCA1-A COMPLEX MEMBER 2"/>
    <property type="match status" value="1"/>
</dbReference>
<accession>D8SCA9</accession>
<dbReference type="Proteomes" id="UP000001514">
    <property type="component" value="Unassembled WGS sequence"/>
</dbReference>
<keyword evidence="4" id="KW-0963">Cytoplasm</keyword>
<dbReference type="STRING" id="88036.D8SCA9"/>
<dbReference type="GO" id="GO:0006325">
    <property type="term" value="P:chromatin organization"/>
    <property type="evidence" value="ECO:0007669"/>
    <property type="project" value="UniProtKB-KW"/>
</dbReference>
<evidence type="ECO:0000256" key="14">
    <source>
        <dbReference type="ARBA" id="ARBA00023306"/>
    </source>
</evidence>
<evidence type="ECO:0000313" key="18">
    <source>
        <dbReference type="EMBL" id="EFJ17826.1"/>
    </source>
</evidence>
<comment type="similarity">
    <text evidence="15">Belongs to the BABAM2 family.</text>
</comment>
<dbReference type="EMBL" id="GL377612">
    <property type="protein sequence ID" value="EFJ17826.1"/>
    <property type="molecule type" value="Genomic_DNA"/>
</dbReference>
<evidence type="ECO:0000256" key="8">
    <source>
        <dbReference type="ARBA" id="ARBA00022763"/>
    </source>
</evidence>
<keyword evidence="5" id="KW-0132">Cell division</keyword>
<dbReference type="AlphaFoldDB" id="D8SCA9"/>
<dbReference type="CDD" id="cd23666">
    <property type="entry name" value="BRE-like_plant"/>
    <property type="match status" value="1"/>
</dbReference>
<evidence type="ECO:0000256" key="2">
    <source>
        <dbReference type="ARBA" id="ARBA00004496"/>
    </source>
</evidence>
<dbReference type="HOGENOM" id="CLU_057019_0_0_1"/>
<keyword evidence="8" id="KW-0227">DNA damage</keyword>
<keyword evidence="12" id="KW-0234">DNA repair</keyword>
<keyword evidence="11" id="KW-0156">Chromatin regulator</keyword>
<dbReference type="GO" id="GO:0051301">
    <property type="term" value="P:cell division"/>
    <property type="evidence" value="ECO:0007669"/>
    <property type="project" value="UniProtKB-KW"/>
</dbReference>
<keyword evidence="7" id="KW-0677">Repeat</keyword>
<evidence type="ECO:0000256" key="15">
    <source>
        <dbReference type="ARBA" id="ARBA00025766"/>
    </source>
</evidence>
<evidence type="ECO:0000256" key="5">
    <source>
        <dbReference type="ARBA" id="ARBA00022618"/>
    </source>
</evidence>
<evidence type="ECO:0000256" key="3">
    <source>
        <dbReference type="ARBA" id="ARBA00019438"/>
    </source>
</evidence>
<keyword evidence="19" id="KW-1185">Reference proteome</keyword>
<evidence type="ECO:0000256" key="7">
    <source>
        <dbReference type="ARBA" id="ARBA00022737"/>
    </source>
</evidence>
<evidence type="ECO:0000256" key="12">
    <source>
        <dbReference type="ARBA" id="ARBA00023204"/>
    </source>
</evidence>
<dbReference type="GO" id="GO:0070552">
    <property type="term" value="C:BRISC complex"/>
    <property type="evidence" value="ECO:0007669"/>
    <property type="project" value="InterPro"/>
</dbReference>
<organism evidence="19">
    <name type="scientific">Selaginella moellendorffii</name>
    <name type="common">Spikemoss</name>
    <dbReference type="NCBI Taxonomy" id="88036"/>
    <lineage>
        <taxon>Eukaryota</taxon>
        <taxon>Viridiplantae</taxon>
        <taxon>Streptophyta</taxon>
        <taxon>Embryophyta</taxon>
        <taxon>Tracheophyta</taxon>
        <taxon>Lycopodiopsida</taxon>
        <taxon>Selaginellales</taxon>
        <taxon>Selaginellaceae</taxon>
        <taxon>Selaginella</taxon>
    </lineage>
</organism>
<dbReference type="Pfam" id="PF06113">
    <property type="entry name" value="BRE"/>
    <property type="match status" value="1"/>
</dbReference>
<sequence length="368" mass="42430">MLPRDIVDQVDYLLQNSLLPIQVDGFRKSHESHSFFDRFSVLIPCFLEPVRWEVIFSCQHPYWPPDVIFAAHDSDFQPLATNSSISSILKGWDSKDPSTLLRFLVELRNEYLQYQRKRVEELKDSRLHFEVNTLESIEDLEMGLVTDGDNARVIFSIPLHELDLSKLARQSRLLLQPPNTGVVLQVCYPVQREFTSSSAVPLIKLHAPNVLREVFKVEDVRLPAWTDSMCLAEYIPKLLELLQSQIIDACASLTLRRNFIEALVPVFGRPLEAETDFGRKVSMIASAGVFTFLIHISLPLQFPKVQPTLLLQSSQHFDSQGRPISRAYEDYPWSPRWDPSEMVSRICDFITEENASFKQYCNESLQYH</sequence>
<name>D8SCA9_SELML</name>
<dbReference type="PANTHER" id="PTHR15189">
    <property type="entry name" value="BRISC AND BRCA1-A COMPLEX MEMBER 2"/>
    <property type="match status" value="1"/>
</dbReference>
<reference evidence="18 19" key="1">
    <citation type="journal article" date="2011" name="Science">
        <title>The Selaginella genome identifies genetic changes associated with the evolution of vascular plants.</title>
        <authorList>
            <person name="Banks J.A."/>
            <person name="Nishiyama T."/>
            <person name="Hasebe M."/>
            <person name="Bowman J.L."/>
            <person name="Gribskov M."/>
            <person name="dePamphilis C."/>
            <person name="Albert V.A."/>
            <person name="Aono N."/>
            <person name="Aoyama T."/>
            <person name="Ambrose B.A."/>
            <person name="Ashton N.W."/>
            <person name="Axtell M.J."/>
            <person name="Barker E."/>
            <person name="Barker M.S."/>
            <person name="Bennetzen J.L."/>
            <person name="Bonawitz N.D."/>
            <person name="Chapple C."/>
            <person name="Cheng C."/>
            <person name="Correa L.G."/>
            <person name="Dacre M."/>
            <person name="DeBarry J."/>
            <person name="Dreyer I."/>
            <person name="Elias M."/>
            <person name="Engstrom E.M."/>
            <person name="Estelle M."/>
            <person name="Feng L."/>
            <person name="Finet C."/>
            <person name="Floyd S.K."/>
            <person name="Frommer W.B."/>
            <person name="Fujita T."/>
            <person name="Gramzow L."/>
            <person name="Gutensohn M."/>
            <person name="Harholt J."/>
            <person name="Hattori M."/>
            <person name="Heyl A."/>
            <person name="Hirai T."/>
            <person name="Hiwatashi Y."/>
            <person name="Ishikawa M."/>
            <person name="Iwata M."/>
            <person name="Karol K.G."/>
            <person name="Koehler B."/>
            <person name="Kolukisaoglu U."/>
            <person name="Kubo M."/>
            <person name="Kurata T."/>
            <person name="Lalonde S."/>
            <person name="Li K."/>
            <person name="Li Y."/>
            <person name="Litt A."/>
            <person name="Lyons E."/>
            <person name="Manning G."/>
            <person name="Maruyama T."/>
            <person name="Michael T.P."/>
            <person name="Mikami K."/>
            <person name="Miyazaki S."/>
            <person name="Morinaga S."/>
            <person name="Murata T."/>
            <person name="Mueller-Roeber B."/>
            <person name="Nelson D.R."/>
            <person name="Obara M."/>
            <person name="Oguri Y."/>
            <person name="Olmstead R.G."/>
            <person name="Onodera N."/>
            <person name="Petersen B.L."/>
            <person name="Pils B."/>
            <person name="Prigge M."/>
            <person name="Rensing S.A."/>
            <person name="Riano-Pachon D.M."/>
            <person name="Roberts A.W."/>
            <person name="Sato Y."/>
            <person name="Scheller H.V."/>
            <person name="Schulz B."/>
            <person name="Schulz C."/>
            <person name="Shakirov E.V."/>
            <person name="Shibagaki N."/>
            <person name="Shinohara N."/>
            <person name="Shippen D.E."/>
            <person name="Soerensen I."/>
            <person name="Sotooka R."/>
            <person name="Sugimoto N."/>
            <person name="Sugita M."/>
            <person name="Sumikawa N."/>
            <person name="Tanurdzic M."/>
            <person name="Theissen G."/>
            <person name="Ulvskov P."/>
            <person name="Wakazuki S."/>
            <person name="Weng J.K."/>
            <person name="Willats W.W."/>
            <person name="Wipf D."/>
            <person name="Wolf P.G."/>
            <person name="Yang L."/>
            <person name="Zimmer A.D."/>
            <person name="Zhu Q."/>
            <person name="Mitros T."/>
            <person name="Hellsten U."/>
            <person name="Loque D."/>
            <person name="Otillar R."/>
            <person name="Salamov A."/>
            <person name="Schmutz J."/>
            <person name="Shapiro H."/>
            <person name="Lindquist E."/>
            <person name="Lucas S."/>
            <person name="Rokhsar D."/>
            <person name="Grigoriev I.V."/>
        </authorList>
    </citation>
    <scope>NUCLEOTIDE SEQUENCE [LARGE SCALE GENOMIC DNA]</scope>
</reference>
<proteinExistence type="inferred from homology"/>